<dbReference type="EMBL" id="AWET01000021">
    <property type="protein sequence ID" value="ERK02742.1"/>
    <property type="molecule type" value="Genomic_DNA"/>
</dbReference>
<name>U2KW95_9BACT</name>
<dbReference type="PANTHER" id="PTHR45431:SF3">
    <property type="entry name" value="RHODANESE-LIKE DOMAIN-CONTAINING PROTEIN 15, CHLOROPLASTIC"/>
    <property type="match status" value="1"/>
</dbReference>
<comment type="caution">
    <text evidence="2">The sequence shown here is derived from an EMBL/GenBank/DDBJ whole genome shotgun (WGS) entry which is preliminary data.</text>
</comment>
<sequence length="102" mass="11263">MDVTEFQNFIQRDSVQLVDVRTAEEYAEGRIRGAVNINVLENSFITKAEKNLSKSRPVAVYCRSGKRSLNAAQQLIKAGFTVVDLKGGIIGWTTAGFPISKE</sequence>
<accession>U2KW95</accession>
<evidence type="ECO:0000313" key="3">
    <source>
        <dbReference type="Proteomes" id="UP000016600"/>
    </source>
</evidence>
<proteinExistence type="predicted"/>
<dbReference type="AlphaFoldDB" id="U2KW95"/>
<keyword evidence="3" id="KW-1185">Reference proteome</keyword>
<dbReference type="Proteomes" id="UP000016600">
    <property type="component" value="Unassembled WGS sequence"/>
</dbReference>
<dbReference type="SUPFAM" id="SSF52821">
    <property type="entry name" value="Rhodanese/Cell cycle control phosphatase"/>
    <property type="match status" value="1"/>
</dbReference>
<dbReference type="InterPro" id="IPR052367">
    <property type="entry name" value="Thiosulfate_ST/Rhodanese-like"/>
</dbReference>
<dbReference type="PROSITE" id="PS50206">
    <property type="entry name" value="RHODANESE_3"/>
    <property type="match status" value="1"/>
</dbReference>
<evidence type="ECO:0000259" key="1">
    <source>
        <dbReference type="PROSITE" id="PS50206"/>
    </source>
</evidence>
<dbReference type="CDD" id="cd00158">
    <property type="entry name" value="RHOD"/>
    <property type="match status" value="1"/>
</dbReference>
<dbReference type="PATRIC" id="fig|1081904.3.peg.1063"/>
<organism evidence="2 3">
    <name type="scientific">Hoylesella pleuritidis F0068</name>
    <dbReference type="NCBI Taxonomy" id="1081904"/>
    <lineage>
        <taxon>Bacteria</taxon>
        <taxon>Pseudomonadati</taxon>
        <taxon>Bacteroidota</taxon>
        <taxon>Bacteroidia</taxon>
        <taxon>Bacteroidales</taxon>
        <taxon>Prevotellaceae</taxon>
        <taxon>Hoylesella</taxon>
    </lineage>
</organism>
<evidence type="ECO:0000313" key="2">
    <source>
        <dbReference type="EMBL" id="ERK02742.1"/>
    </source>
</evidence>
<gene>
    <name evidence="2" type="ORF">HMPREF1218_1443</name>
</gene>
<protein>
    <submittedName>
        <fullName evidence="2">Rhodanese-like protein</fullName>
    </submittedName>
</protein>
<reference evidence="2 3" key="1">
    <citation type="submission" date="2013-08" db="EMBL/GenBank/DDBJ databases">
        <authorList>
            <person name="Durkin A.S."/>
            <person name="Haft D.R."/>
            <person name="McCorrison J."/>
            <person name="Torralba M."/>
            <person name="Gillis M."/>
            <person name="Haft D.H."/>
            <person name="Methe B."/>
            <person name="Sutton G."/>
            <person name="Nelson K.E."/>
        </authorList>
    </citation>
    <scope>NUCLEOTIDE SEQUENCE [LARGE SCALE GENOMIC DNA]</scope>
    <source>
        <strain evidence="2 3">F0068</strain>
    </source>
</reference>
<dbReference type="Pfam" id="PF00581">
    <property type="entry name" value="Rhodanese"/>
    <property type="match status" value="1"/>
</dbReference>
<dbReference type="Gene3D" id="3.40.250.10">
    <property type="entry name" value="Rhodanese-like domain"/>
    <property type="match status" value="1"/>
</dbReference>
<dbReference type="PANTHER" id="PTHR45431">
    <property type="entry name" value="RHODANESE-LIKE DOMAIN-CONTAINING PROTEIN 15, CHLOROPLASTIC"/>
    <property type="match status" value="1"/>
</dbReference>
<dbReference type="SMART" id="SM00450">
    <property type="entry name" value="RHOD"/>
    <property type="match status" value="1"/>
</dbReference>
<dbReference type="InterPro" id="IPR001763">
    <property type="entry name" value="Rhodanese-like_dom"/>
</dbReference>
<feature type="domain" description="Rhodanese" evidence="1">
    <location>
        <begin position="11"/>
        <end position="101"/>
    </location>
</feature>
<dbReference type="InterPro" id="IPR036873">
    <property type="entry name" value="Rhodanese-like_dom_sf"/>
</dbReference>